<dbReference type="Proteomes" id="UP000809829">
    <property type="component" value="Unassembled WGS sequence"/>
</dbReference>
<dbReference type="Pfam" id="PF13302">
    <property type="entry name" value="Acetyltransf_3"/>
    <property type="match status" value="1"/>
</dbReference>
<comment type="caution">
    <text evidence="2">The sequence shown here is derived from an EMBL/GenBank/DDBJ whole genome shotgun (WGS) entry which is preliminary data.</text>
</comment>
<dbReference type="InterPro" id="IPR016181">
    <property type="entry name" value="Acyl_CoA_acyltransferase"/>
</dbReference>
<dbReference type="EMBL" id="JAFBFC010000004">
    <property type="protein sequence ID" value="MBM7703490.1"/>
    <property type="molecule type" value="Genomic_DNA"/>
</dbReference>
<reference evidence="2 3" key="1">
    <citation type="submission" date="2021-01" db="EMBL/GenBank/DDBJ databases">
        <title>Genomic Encyclopedia of Type Strains, Phase IV (KMG-IV): sequencing the most valuable type-strain genomes for metagenomic binning, comparative biology and taxonomic classification.</title>
        <authorList>
            <person name="Goeker M."/>
        </authorList>
    </citation>
    <scope>NUCLEOTIDE SEQUENCE [LARGE SCALE GENOMIC DNA]</scope>
    <source>
        <strain evidence="2 3">DSM 104297</strain>
    </source>
</reference>
<dbReference type="Gene3D" id="3.40.630.30">
    <property type="match status" value="1"/>
</dbReference>
<dbReference type="PROSITE" id="PS51186">
    <property type="entry name" value="GNAT"/>
    <property type="match status" value="1"/>
</dbReference>
<dbReference type="RefSeq" id="WP_205187397.1">
    <property type="nucleotide sequence ID" value="NZ_JAFBFC010000004.1"/>
</dbReference>
<evidence type="ECO:0000313" key="3">
    <source>
        <dbReference type="Proteomes" id="UP000809829"/>
    </source>
</evidence>
<organism evidence="2 3">
    <name type="scientific">Priestia iocasae</name>
    <dbReference type="NCBI Taxonomy" id="2291674"/>
    <lineage>
        <taxon>Bacteria</taxon>
        <taxon>Bacillati</taxon>
        <taxon>Bacillota</taxon>
        <taxon>Bacilli</taxon>
        <taxon>Bacillales</taxon>
        <taxon>Bacillaceae</taxon>
        <taxon>Priestia</taxon>
    </lineage>
</organism>
<name>A0ABS2QVR3_9BACI</name>
<protein>
    <submittedName>
        <fullName evidence="2">RimJ/RimL family protein N-acetyltransferase</fullName>
    </submittedName>
</protein>
<sequence length="193" mass="22689">MTEFFEQNVVLENNRVKLVPFSEEHREGLLAIACDDSIWTYMGMTMKDEKELDTYIENTVSERKSGKSYPFVIIDKETNEVAGSTRFGNIHFHNMRLEIGWTWYGKKFQGTGLNHACKYALLSYVFEEMTFNRVQFSADLENIRSQKAILKLGATKEGVFRHNYVDEHGQKRDDVYFSIVADEWERLKREVFQ</sequence>
<evidence type="ECO:0000259" key="1">
    <source>
        <dbReference type="PROSITE" id="PS51186"/>
    </source>
</evidence>
<gene>
    <name evidence="2" type="ORF">JOC83_002339</name>
</gene>
<feature type="domain" description="N-acetyltransferase" evidence="1">
    <location>
        <begin position="16"/>
        <end position="182"/>
    </location>
</feature>
<evidence type="ECO:0000313" key="2">
    <source>
        <dbReference type="EMBL" id="MBM7703490.1"/>
    </source>
</evidence>
<dbReference type="PANTHER" id="PTHR43610:SF1">
    <property type="entry name" value="N-ACETYLTRANSFERASE DOMAIN-CONTAINING PROTEIN"/>
    <property type="match status" value="1"/>
</dbReference>
<dbReference type="PANTHER" id="PTHR43610">
    <property type="entry name" value="BLL6696 PROTEIN"/>
    <property type="match status" value="1"/>
</dbReference>
<dbReference type="InterPro" id="IPR000182">
    <property type="entry name" value="GNAT_dom"/>
</dbReference>
<dbReference type="SUPFAM" id="SSF55729">
    <property type="entry name" value="Acyl-CoA N-acyltransferases (Nat)"/>
    <property type="match status" value="1"/>
</dbReference>
<keyword evidence="3" id="KW-1185">Reference proteome</keyword>
<accession>A0ABS2QVR3</accession>
<proteinExistence type="predicted"/>